<protein>
    <submittedName>
        <fullName evidence="2">Uncharacterized protein</fullName>
    </submittedName>
</protein>
<accession>A0A0F9DIE0</accession>
<sequence length="254" mass="29229">MVATNTSLSERGKPTLPLMRSNTSSKPYSLAVTTKNPTNCWVSSLRIHPVQQHENPPEEDINTSMRLDSIFERNSPFTQQQLKNITACTQFLEESKGLPLMKVLSSGYGDFAKVKVRHRKKKGRFIDTFNEALDVSKLRQRAIFANNNTVHCESDEDLYYIFPKNGYRFVYSEEVHDSGEAYKEVFESLLSKFDDNHEKAVTITTELLKYTYTNENLAEGINRKAEVIVYNVPFYYAVKEDIIDYNKLLNLLGE</sequence>
<dbReference type="EMBL" id="LAZR01041527">
    <property type="protein sequence ID" value="KKL11758.1"/>
    <property type="molecule type" value="Genomic_DNA"/>
</dbReference>
<comment type="caution">
    <text evidence="2">The sequence shown here is derived from an EMBL/GenBank/DDBJ whole genome shotgun (WGS) entry which is preliminary data.</text>
</comment>
<name>A0A0F9DIE0_9ZZZZ</name>
<gene>
    <name evidence="2" type="ORF">LCGC14_2542560</name>
</gene>
<feature type="region of interest" description="Disordered" evidence="1">
    <location>
        <begin position="1"/>
        <end position="24"/>
    </location>
</feature>
<organism evidence="2">
    <name type="scientific">marine sediment metagenome</name>
    <dbReference type="NCBI Taxonomy" id="412755"/>
    <lineage>
        <taxon>unclassified sequences</taxon>
        <taxon>metagenomes</taxon>
        <taxon>ecological metagenomes</taxon>
    </lineage>
</organism>
<proteinExistence type="predicted"/>
<evidence type="ECO:0000313" key="2">
    <source>
        <dbReference type="EMBL" id="KKL11758.1"/>
    </source>
</evidence>
<evidence type="ECO:0000256" key="1">
    <source>
        <dbReference type="SAM" id="MobiDB-lite"/>
    </source>
</evidence>
<reference evidence="2" key="1">
    <citation type="journal article" date="2015" name="Nature">
        <title>Complex archaea that bridge the gap between prokaryotes and eukaryotes.</title>
        <authorList>
            <person name="Spang A."/>
            <person name="Saw J.H."/>
            <person name="Jorgensen S.L."/>
            <person name="Zaremba-Niedzwiedzka K."/>
            <person name="Martijn J."/>
            <person name="Lind A.E."/>
            <person name="van Eijk R."/>
            <person name="Schleper C."/>
            <person name="Guy L."/>
            <person name="Ettema T.J."/>
        </authorList>
    </citation>
    <scope>NUCLEOTIDE SEQUENCE</scope>
</reference>
<dbReference type="AlphaFoldDB" id="A0A0F9DIE0"/>